<feature type="coiled-coil region" evidence="1">
    <location>
        <begin position="45"/>
        <end position="110"/>
    </location>
</feature>
<reference evidence="2" key="1">
    <citation type="submission" date="2023-06" db="EMBL/GenBank/DDBJ databases">
        <authorList>
            <person name="Kurt Z."/>
        </authorList>
    </citation>
    <scope>NUCLEOTIDE SEQUENCE</scope>
</reference>
<proteinExistence type="predicted"/>
<comment type="caution">
    <text evidence="2">The sequence shown here is derived from an EMBL/GenBank/DDBJ whole genome shotgun (WGS) entry which is preliminary data.</text>
</comment>
<dbReference type="EMBL" id="CATOUU010000302">
    <property type="protein sequence ID" value="CAI9924062.1"/>
    <property type="molecule type" value="Genomic_DNA"/>
</dbReference>
<evidence type="ECO:0000313" key="4">
    <source>
        <dbReference type="Proteomes" id="UP001642409"/>
    </source>
</evidence>
<reference evidence="3 4" key="2">
    <citation type="submission" date="2024-07" db="EMBL/GenBank/DDBJ databases">
        <authorList>
            <person name="Akdeniz Z."/>
        </authorList>
    </citation>
    <scope>NUCLEOTIDE SEQUENCE [LARGE SCALE GENOMIC DNA]</scope>
</reference>
<evidence type="ECO:0000313" key="2">
    <source>
        <dbReference type="EMBL" id="CAI9924062.1"/>
    </source>
</evidence>
<accession>A0AA86NQW3</accession>
<name>A0AA86NQW3_9EUKA</name>
<evidence type="ECO:0000313" key="3">
    <source>
        <dbReference type="EMBL" id="CAL6023319.1"/>
    </source>
</evidence>
<keyword evidence="1" id="KW-0175">Coiled coil</keyword>
<evidence type="ECO:0000256" key="1">
    <source>
        <dbReference type="SAM" id="Coils"/>
    </source>
</evidence>
<gene>
    <name evidence="2" type="ORF">HINF_LOCUS11707</name>
    <name evidence="3" type="ORF">HINF_LOCUS29075</name>
</gene>
<organism evidence="2">
    <name type="scientific">Hexamita inflata</name>
    <dbReference type="NCBI Taxonomy" id="28002"/>
    <lineage>
        <taxon>Eukaryota</taxon>
        <taxon>Metamonada</taxon>
        <taxon>Diplomonadida</taxon>
        <taxon>Hexamitidae</taxon>
        <taxon>Hexamitinae</taxon>
        <taxon>Hexamita</taxon>
    </lineage>
</organism>
<sequence>MSIPTEIDIRMTQDAAARERAKQKAYDNKILETMFVNEKLSSAKHEKLIQETLQVKQDIQEQKQRVAQLESMLEDLSNFANQKTSLMRRMEIVETELAVKSRELREQEARHVQQLSYELGRLREQHLIDLQNTRERAKKQAEQNIAIDVQLLTLQNQELLRARALLMSAAANQEPEEELLQINTTQLERKLGQNAFKIIQMKKELKTAVETFETQKTQCKEFAVNLNRNFEVEKKRYQKIISELQKLIYIKCKELYKTRTLSAAILQKRTDLEKELYTLNNNFEQSNYNSEPENMNQLLYSQTIGVKTQRRETQNAIETVKRWIEKIEAQVIE</sequence>
<dbReference type="EMBL" id="CAXDID020000093">
    <property type="protein sequence ID" value="CAL6023319.1"/>
    <property type="molecule type" value="Genomic_DNA"/>
</dbReference>
<dbReference type="AlphaFoldDB" id="A0AA86NQW3"/>
<dbReference type="Proteomes" id="UP001642409">
    <property type="component" value="Unassembled WGS sequence"/>
</dbReference>
<keyword evidence="4" id="KW-1185">Reference proteome</keyword>
<protein>
    <submittedName>
        <fullName evidence="2">Uncharacterized protein</fullName>
    </submittedName>
</protein>